<evidence type="ECO:0000256" key="4">
    <source>
        <dbReference type="PROSITE-ProRule" id="PRU01363"/>
    </source>
</evidence>
<evidence type="ECO:0000256" key="3">
    <source>
        <dbReference type="ARBA" id="ARBA00022679"/>
    </source>
</evidence>
<comment type="caution">
    <text evidence="7">The sequence shown here is derived from an EMBL/GenBank/DDBJ whole genome shotgun (WGS) entry which is preliminary data.</text>
</comment>
<dbReference type="InterPro" id="IPR049551">
    <property type="entry name" value="PKS_DH_C"/>
</dbReference>
<dbReference type="Pfam" id="PF00668">
    <property type="entry name" value="Condensation"/>
    <property type="match status" value="1"/>
</dbReference>
<dbReference type="SMART" id="SM00827">
    <property type="entry name" value="PKS_AT"/>
    <property type="match status" value="1"/>
</dbReference>
<dbReference type="Pfam" id="PF00550">
    <property type="entry name" value="PP-binding"/>
    <property type="match status" value="1"/>
</dbReference>
<dbReference type="SUPFAM" id="SSF52777">
    <property type="entry name" value="CoA-dependent acyltransferases"/>
    <property type="match status" value="2"/>
</dbReference>
<name>A0A210QPZ2_MIZYE</name>
<dbReference type="Gene3D" id="3.40.366.10">
    <property type="entry name" value="Malonyl-Coenzyme A Acyl Carrier Protein, domain 2"/>
    <property type="match status" value="1"/>
</dbReference>
<dbReference type="InterPro" id="IPR036291">
    <property type="entry name" value="NAD(P)-bd_dom_sf"/>
</dbReference>
<dbReference type="SUPFAM" id="SSF55048">
    <property type="entry name" value="Probable ACP-binding domain of malonyl-CoA ACP transacylase"/>
    <property type="match status" value="1"/>
</dbReference>
<feature type="domain" description="PKS/mFAS DH" evidence="6">
    <location>
        <begin position="326"/>
        <end position="610"/>
    </location>
</feature>
<evidence type="ECO:0000256" key="2">
    <source>
        <dbReference type="ARBA" id="ARBA00022553"/>
    </source>
</evidence>
<dbReference type="InterPro" id="IPR057326">
    <property type="entry name" value="KR_dom"/>
</dbReference>
<proteinExistence type="predicted"/>
<dbReference type="UniPathway" id="UPA00094"/>
<dbReference type="PANTHER" id="PTHR45681">
    <property type="entry name" value="POLYKETIDE SYNTHASE 44-RELATED"/>
    <property type="match status" value="1"/>
</dbReference>
<dbReference type="InterPro" id="IPR049552">
    <property type="entry name" value="PKS_DH_N"/>
</dbReference>
<feature type="region of interest" description="C-terminal hotdog fold" evidence="4">
    <location>
        <begin position="467"/>
        <end position="610"/>
    </location>
</feature>
<dbReference type="SUPFAM" id="SSF47336">
    <property type="entry name" value="ACP-like"/>
    <property type="match status" value="1"/>
</dbReference>
<dbReference type="PROSITE" id="PS52019">
    <property type="entry name" value="PKS_MFAS_DH"/>
    <property type="match status" value="1"/>
</dbReference>
<dbReference type="Pfam" id="PF14765">
    <property type="entry name" value="PS-DH"/>
    <property type="match status" value="1"/>
</dbReference>
<dbReference type="InterPro" id="IPR050444">
    <property type="entry name" value="Polyketide_Synthase"/>
</dbReference>
<organism evidence="7 8">
    <name type="scientific">Mizuhopecten yessoensis</name>
    <name type="common">Japanese scallop</name>
    <name type="synonym">Patinopecten yessoensis</name>
    <dbReference type="NCBI Taxonomy" id="6573"/>
    <lineage>
        <taxon>Eukaryota</taxon>
        <taxon>Metazoa</taxon>
        <taxon>Spiralia</taxon>
        <taxon>Lophotrochozoa</taxon>
        <taxon>Mollusca</taxon>
        <taxon>Bivalvia</taxon>
        <taxon>Autobranchia</taxon>
        <taxon>Pteriomorphia</taxon>
        <taxon>Pectinida</taxon>
        <taxon>Pectinoidea</taxon>
        <taxon>Pectinidae</taxon>
        <taxon>Mizuhopecten</taxon>
    </lineage>
</organism>
<dbReference type="GO" id="GO:0016740">
    <property type="term" value="F:transferase activity"/>
    <property type="evidence" value="ECO:0007669"/>
    <property type="project" value="UniProtKB-KW"/>
</dbReference>
<dbReference type="InterPro" id="IPR001242">
    <property type="entry name" value="Condensation_dom"/>
</dbReference>
<sequence>MFKDTVDRLLTPLAGWSIFQTLIDGFEITDPLKSHLAIFTCQVALTKLWNHFGIKPDVIVGQSVGEVAAAYAAGVLSLEDAVKVIYERSSLLAKATGGTMCVVGNCYVSIVAAACKKFKGKVSIAVHSSEKACTLSGDRDAIEEIKQLLGEKSKDKLFLRQLNVQCAYHSQHMQAASEQLECNLIGLEGSTPACTLISTVTGERAGTQDFASPEYWGENVRQPVLFHHAITKAQSEKTFNVYLEIGPRPILRSHLGDIVGSGNATTLPSMTENKEWDMLQLSLMELYRHGIDPQWPHVVNEGNLTDIPKCLFNPIKLLFESDATNLRYGGVQSTQSSHLFVERAGRDGMQFKINISPTTTWFLYEHVVSGTIMVPGAFYIDVALEVCKELAKKRSQKNLSIAAQFIQPLRLSKGEACKAEASVEQFEDELSIHIYKNNETVAKCQINKVKENPLETVDLEAIRRRCTVRQTASQTYQNLKRLGFAYGKDLKILGDCLKSEDECLVNMTLSDTIFTDISSTHLHPSILDGLLQTPGVLNVKVDVGTTLLPGGIESIITRLPPERKMLAFASLVSQTKDKLRYNALLLTEDGRVVAEVRNFFILCIGANNKDEQDSMYQIRWEEIGKRAVLTDNQSSNEEHLISVVISLDKNDTEKLGSKIVHLSPNEKYFEKVLTHHLKMAEHPAGSIILSVDKEENLDKFTGEEVMQRVAGNASTLLHICQLLVKLNSDIPVLIITEETQSVDKSHTFVENVIGSELWGMARTIVLEYPLQLTLIDRHVPLHLCSSIIRELLVLRASHLSSEAELLVTGSTVYCNRMIRIQEQPGEYRWISLKKSDQVHLKSYHPDDVKGKFCLLQEVETIQHRILMEVDTAVMHDKSMFPLTVQSAENDVPIWTNEKEDGFDIITFEVSGRVALHSYEKLNVQPKQLEGSFVACSPFTIQSTVEVPKDCMMRIDDLPSYRPGMLRLSALLWQMKDHIKRGKTLILTDSDSTSGQILQSMLSKPLASQVVFVTLDSLQNSASHQLCAASIVILTAVDSVKLDNLLTRVKGVHTLNSLEMFATRHSWQSAKKKHESISFKLLKNEELLNRKVLSETVPKVARWLRRKISKINFPEEVNTDTTVVQLISTKQQDKLVKVTKKQLFRKSSCYVIVGGLTGLGWEIVQFLAKAGAGSIVTLSRSHSNTTQIKEISKLEKTTSTSIKVMSADITNIKSLEKAFDRIDVEFGRNAVQGIFHGGAVLNDGFFTKQTDANFIKVLLPKVLGSWNLHVVSKRYDLDFFILHSSMTSIFGNKGQSNYSAGNAFMDSLAHYRARNGLPGLSINWGPLAVGMAKDNALQKELERIGYMYLDVKGILDTLEKMLMLKGNQVVAGIFDWSLVERQFTDLSMERVRRRFRRVMGNDSSRNMQTMSVDNFGTHDLKTTEGITDFVIEVASRVFAVDADMINSSTSMMHLGIDSMVAMTFVNTISGATNCSIPIVLLLSDETTIGKVVDYIEANMKTTTVMDRIDVDSTFTDGLTHMEKEYFKDITVNPEAPGLFIYVDFEVSGRFADQDFWRATLKNVVQKHPALRTRFVKSTDSQGNRIYTRVVTPAEDIVPDVRVVKKGEMNKTKQIPPDLEMYKFDPESDLPLRLLYEDTKELSFIRIVFSHLTFDMTSTLLVLEDMDSKIPVPLPQDITKQVNAHLQEEMTTLETYWKNSIPDRLLPITFADNSESYHYDEETISTVSDHVPQQSLTRLVQFCRNNGITPFQLMATAYQILLHLQIGVVTACILTFADMRMHFPHLQRELGCMVNKVPLFLTPNKDVLIGELLTENGKEIRDRMNSSLYPFDKIVQEVSARQVQPASVFRHMIIYRDIQKENTKEQDGYVNVLNVVSPNHRHETSLIVWNYRNTMTMSLELEYNTLAITKSKAEFLLHSLIKISEYLIDQPESTFTEMTNVIERTSLLSTKSGDADTRAFASESLNPLHLLEIHEIISGEFIKQTRNGWTHPVKLSVCSRNEADGSHTVLKWEKPNNKRSRNLDVEDINSVERTICNGLQTLLVGTGKRRYTFMTSDKQLYDRMTGCLLDGLKQNGHNDFQTSL</sequence>
<dbReference type="Pfam" id="PF21089">
    <property type="entry name" value="PKS_DH_N"/>
    <property type="match status" value="1"/>
</dbReference>
<evidence type="ECO:0000256" key="1">
    <source>
        <dbReference type="ARBA" id="ARBA00022450"/>
    </source>
</evidence>
<dbReference type="SUPFAM" id="SSF52151">
    <property type="entry name" value="FabD/lysophospholipase-like"/>
    <property type="match status" value="1"/>
</dbReference>
<dbReference type="InterPro" id="IPR016035">
    <property type="entry name" value="Acyl_Trfase/lysoPLipase"/>
</dbReference>
<evidence type="ECO:0000313" key="8">
    <source>
        <dbReference type="Proteomes" id="UP000242188"/>
    </source>
</evidence>
<dbReference type="Proteomes" id="UP000242188">
    <property type="component" value="Unassembled WGS sequence"/>
</dbReference>
<keyword evidence="3" id="KW-0808">Transferase</keyword>
<dbReference type="OrthoDB" id="329835at2759"/>
<dbReference type="InterPro" id="IPR009081">
    <property type="entry name" value="PP-bd_ACP"/>
</dbReference>
<reference evidence="7 8" key="1">
    <citation type="journal article" date="2017" name="Nat. Ecol. Evol.">
        <title>Scallop genome provides insights into evolution of bilaterian karyotype and development.</title>
        <authorList>
            <person name="Wang S."/>
            <person name="Zhang J."/>
            <person name="Jiao W."/>
            <person name="Li J."/>
            <person name="Xun X."/>
            <person name="Sun Y."/>
            <person name="Guo X."/>
            <person name="Huan P."/>
            <person name="Dong B."/>
            <person name="Zhang L."/>
            <person name="Hu X."/>
            <person name="Sun X."/>
            <person name="Wang J."/>
            <person name="Zhao C."/>
            <person name="Wang Y."/>
            <person name="Wang D."/>
            <person name="Huang X."/>
            <person name="Wang R."/>
            <person name="Lv J."/>
            <person name="Li Y."/>
            <person name="Zhang Z."/>
            <person name="Liu B."/>
            <person name="Lu W."/>
            <person name="Hui Y."/>
            <person name="Liang J."/>
            <person name="Zhou Z."/>
            <person name="Hou R."/>
            <person name="Li X."/>
            <person name="Liu Y."/>
            <person name="Li H."/>
            <person name="Ning X."/>
            <person name="Lin Y."/>
            <person name="Zhao L."/>
            <person name="Xing Q."/>
            <person name="Dou J."/>
            <person name="Li Y."/>
            <person name="Mao J."/>
            <person name="Guo H."/>
            <person name="Dou H."/>
            <person name="Li T."/>
            <person name="Mu C."/>
            <person name="Jiang W."/>
            <person name="Fu Q."/>
            <person name="Fu X."/>
            <person name="Miao Y."/>
            <person name="Liu J."/>
            <person name="Yu Q."/>
            <person name="Li R."/>
            <person name="Liao H."/>
            <person name="Li X."/>
            <person name="Kong Y."/>
            <person name="Jiang Z."/>
            <person name="Chourrout D."/>
            <person name="Li R."/>
            <person name="Bao Z."/>
        </authorList>
    </citation>
    <scope>NUCLEOTIDE SEQUENCE [LARGE SCALE GENOMIC DNA]</scope>
    <source>
        <strain evidence="7 8">PY_sf001</strain>
    </source>
</reference>
<dbReference type="PROSITE" id="PS50075">
    <property type="entry name" value="CARRIER"/>
    <property type="match status" value="1"/>
</dbReference>
<evidence type="ECO:0000259" key="5">
    <source>
        <dbReference type="PROSITE" id="PS50075"/>
    </source>
</evidence>
<dbReference type="EMBL" id="NEDP02002474">
    <property type="protein sequence ID" value="OWF50768.1"/>
    <property type="molecule type" value="Genomic_DNA"/>
</dbReference>
<dbReference type="PANTHER" id="PTHR45681:SF8">
    <property type="entry name" value="CARRIER DOMAIN-CONTAINING PROTEIN"/>
    <property type="match status" value="1"/>
</dbReference>
<dbReference type="InterPro" id="IPR001227">
    <property type="entry name" value="Ac_transferase_dom_sf"/>
</dbReference>
<evidence type="ECO:0000259" key="6">
    <source>
        <dbReference type="PROSITE" id="PS52019"/>
    </source>
</evidence>
<dbReference type="STRING" id="6573.A0A210QPZ2"/>
<accession>A0A210QPZ2</accession>
<feature type="region of interest" description="N-terminal hotdog fold" evidence="4">
    <location>
        <begin position="326"/>
        <end position="454"/>
    </location>
</feature>
<dbReference type="GO" id="GO:0044550">
    <property type="term" value="P:secondary metabolite biosynthetic process"/>
    <property type="evidence" value="ECO:0007669"/>
    <property type="project" value="UniProtKB-ARBA"/>
</dbReference>
<dbReference type="InterPro" id="IPR020806">
    <property type="entry name" value="PKS_PP-bd"/>
</dbReference>
<dbReference type="Pfam" id="PF08659">
    <property type="entry name" value="KR"/>
    <property type="match status" value="1"/>
</dbReference>
<dbReference type="SUPFAM" id="SSF51735">
    <property type="entry name" value="NAD(P)-binding Rossmann-fold domains"/>
    <property type="match status" value="2"/>
</dbReference>
<keyword evidence="1" id="KW-0596">Phosphopantetheine</keyword>
<dbReference type="GO" id="GO:0006633">
    <property type="term" value="P:fatty acid biosynthetic process"/>
    <property type="evidence" value="ECO:0007669"/>
    <property type="project" value="UniProtKB-UniPathway"/>
</dbReference>
<dbReference type="InterPro" id="IPR016036">
    <property type="entry name" value="Malonyl_transacylase_ACP-bd"/>
</dbReference>
<dbReference type="Pfam" id="PF00698">
    <property type="entry name" value="Acyl_transf_1"/>
    <property type="match status" value="1"/>
</dbReference>
<feature type="domain" description="Carrier" evidence="5">
    <location>
        <begin position="1423"/>
        <end position="1498"/>
    </location>
</feature>
<dbReference type="SMART" id="SM00823">
    <property type="entry name" value="PKS_PP"/>
    <property type="match status" value="1"/>
</dbReference>
<dbReference type="InterPro" id="IPR042104">
    <property type="entry name" value="PKS_dehydratase_sf"/>
</dbReference>
<dbReference type="InterPro" id="IPR013968">
    <property type="entry name" value="PKS_KR"/>
</dbReference>
<dbReference type="InterPro" id="IPR049900">
    <property type="entry name" value="PKS_mFAS_DH"/>
</dbReference>
<dbReference type="Gene3D" id="1.10.1200.10">
    <property type="entry name" value="ACP-like"/>
    <property type="match status" value="1"/>
</dbReference>
<evidence type="ECO:0000313" key="7">
    <source>
        <dbReference type="EMBL" id="OWF50768.1"/>
    </source>
</evidence>
<dbReference type="Gene3D" id="3.30.70.3290">
    <property type="match status" value="1"/>
</dbReference>
<dbReference type="Gene3D" id="3.30.559.30">
    <property type="entry name" value="Nonribosomal peptide synthetase, condensation domain"/>
    <property type="match status" value="1"/>
</dbReference>
<protein>
    <submittedName>
        <fullName evidence="7">Polyketide synthase 16</fullName>
    </submittedName>
</protein>
<dbReference type="Gene3D" id="3.30.559.10">
    <property type="entry name" value="Chloramphenicol acetyltransferase-like domain"/>
    <property type="match status" value="1"/>
</dbReference>
<dbReference type="Gene3D" id="3.40.50.720">
    <property type="entry name" value="NAD(P)-binding Rossmann-like Domain"/>
    <property type="match status" value="2"/>
</dbReference>
<feature type="active site" description="Proton donor; for dehydratase activity" evidence="4">
    <location>
        <position position="528"/>
    </location>
</feature>
<keyword evidence="8" id="KW-1185">Reference proteome</keyword>
<dbReference type="Gene3D" id="3.10.129.110">
    <property type="entry name" value="Polyketide synthase dehydratase"/>
    <property type="match status" value="1"/>
</dbReference>
<dbReference type="GO" id="GO:0031177">
    <property type="term" value="F:phosphopantetheine binding"/>
    <property type="evidence" value="ECO:0007669"/>
    <property type="project" value="InterPro"/>
</dbReference>
<gene>
    <name evidence="7" type="ORF">KP79_PYT18183</name>
</gene>
<dbReference type="SMART" id="SM00822">
    <property type="entry name" value="PKS_KR"/>
    <property type="match status" value="1"/>
</dbReference>
<dbReference type="InterPro" id="IPR036736">
    <property type="entry name" value="ACP-like_sf"/>
</dbReference>
<dbReference type="InterPro" id="IPR014043">
    <property type="entry name" value="Acyl_transferase_dom"/>
</dbReference>
<feature type="active site" description="Proton acceptor; for dehydratase activity" evidence="4">
    <location>
        <position position="366"/>
    </location>
</feature>
<dbReference type="InterPro" id="IPR023213">
    <property type="entry name" value="CAT-like_dom_sf"/>
</dbReference>
<keyword evidence="2" id="KW-0597">Phosphoprotein</keyword>